<dbReference type="Proteomes" id="UP000470404">
    <property type="component" value="Unassembled WGS sequence"/>
</dbReference>
<evidence type="ECO:0008006" key="3">
    <source>
        <dbReference type="Google" id="ProtNLM"/>
    </source>
</evidence>
<proteinExistence type="predicted"/>
<sequence length="214" mass="23760">MKRVALWLVSEVGEGNKFTKAELRDTFPGVSQIDRRMRDLRSFGWRIDTNREDVTLAAREQRFVEQGQPVWEKGVTSRPAHAPAIGATRRREIIAHDDNMCRSCGITPGDLHEDTGEGAQLDIARRKVRVPDGGLAVQLVAECRRCRLGGNKLVADAVGVATRAKSLSDADQQLLASWIDAGERDFREVERVWANYRALPAEARGSVRSAIGLD</sequence>
<dbReference type="EMBL" id="JAAGNC010000081">
    <property type="protein sequence ID" value="NEC56841.1"/>
    <property type="molecule type" value="Genomic_DNA"/>
</dbReference>
<protein>
    <recommendedName>
        <fullName evidence="3">HNH endonuclease</fullName>
    </recommendedName>
</protein>
<accession>A0ABX0BMH5</accession>
<evidence type="ECO:0000313" key="1">
    <source>
        <dbReference type="EMBL" id="NEC56841.1"/>
    </source>
</evidence>
<organism evidence="1 2">
    <name type="scientific">Amycolatopsis rubida</name>
    <dbReference type="NCBI Taxonomy" id="112413"/>
    <lineage>
        <taxon>Bacteria</taxon>
        <taxon>Bacillati</taxon>
        <taxon>Actinomycetota</taxon>
        <taxon>Actinomycetes</taxon>
        <taxon>Pseudonocardiales</taxon>
        <taxon>Pseudonocardiaceae</taxon>
        <taxon>Amycolatopsis</taxon>
    </lineage>
</organism>
<gene>
    <name evidence="1" type="ORF">G3I59_14925</name>
</gene>
<keyword evidence="2" id="KW-1185">Reference proteome</keyword>
<reference evidence="1 2" key="1">
    <citation type="submission" date="2020-01" db="EMBL/GenBank/DDBJ databases">
        <title>Insect and environment-associated Actinomycetes.</title>
        <authorList>
            <person name="Currrie C."/>
            <person name="Chevrette M."/>
            <person name="Carlson C."/>
            <person name="Stubbendieck R."/>
            <person name="Wendt-Pienkowski E."/>
        </authorList>
    </citation>
    <scope>NUCLEOTIDE SEQUENCE [LARGE SCALE GENOMIC DNA]</scope>
    <source>
        <strain evidence="1 2">SID8386</strain>
    </source>
</reference>
<dbReference type="RefSeq" id="WP_067577673.1">
    <property type="nucleotide sequence ID" value="NZ_JAAGNC010000081.1"/>
</dbReference>
<evidence type="ECO:0000313" key="2">
    <source>
        <dbReference type="Proteomes" id="UP000470404"/>
    </source>
</evidence>
<comment type="caution">
    <text evidence="1">The sequence shown here is derived from an EMBL/GenBank/DDBJ whole genome shotgun (WGS) entry which is preliminary data.</text>
</comment>
<name>A0ABX0BMH5_9PSEU</name>